<comment type="caution">
    <text evidence="2">The sequence shown here is derived from an EMBL/GenBank/DDBJ whole genome shotgun (WGS) entry which is preliminary data.</text>
</comment>
<feature type="compositionally biased region" description="Basic residues" evidence="1">
    <location>
        <begin position="82"/>
        <end position="95"/>
    </location>
</feature>
<evidence type="ECO:0000313" key="2">
    <source>
        <dbReference type="EMBL" id="CAL4155542.1"/>
    </source>
</evidence>
<protein>
    <submittedName>
        <fullName evidence="2">Uncharacterized protein</fullName>
    </submittedName>
</protein>
<sequence>DGTLISAVGRKVKHRDRSKDRLKYKNISEEFDEENMMVLPIKQFSHSKKDKLAKKTKKHEKLEKKQVDVKEKKHEIKELKVKEHRIRDKKHHEKHEKKYEGKEKNYDKLDKKHHEKPEKKVEKLDRNVSYESAGISNMSFEDFSMEDSKRDGNRSSNSLQSPEEEDTDLRMTGGTRFGSLKRGINPFSKLGR</sequence>
<gene>
    <name evidence="2" type="ORF">MNOR_LOCUS31525</name>
</gene>
<dbReference type="AlphaFoldDB" id="A0AAV2S5C4"/>
<feature type="region of interest" description="Disordered" evidence="1">
    <location>
        <begin position="81"/>
        <end position="192"/>
    </location>
</feature>
<feature type="non-terminal residue" evidence="2">
    <location>
        <position position="1"/>
    </location>
</feature>
<dbReference type="Proteomes" id="UP001497623">
    <property type="component" value="Unassembled WGS sequence"/>
</dbReference>
<organism evidence="2 3">
    <name type="scientific">Meganyctiphanes norvegica</name>
    <name type="common">Northern krill</name>
    <name type="synonym">Thysanopoda norvegica</name>
    <dbReference type="NCBI Taxonomy" id="48144"/>
    <lineage>
        <taxon>Eukaryota</taxon>
        <taxon>Metazoa</taxon>
        <taxon>Ecdysozoa</taxon>
        <taxon>Arthropoda</taxon>
        <taxon>Crustacea</taxon>
        <taxon>Multicrustacea</taxon>
        <taxon>Malacostraca</taxon>
        <taxon>Eumalacostraca</taxon>
        <taxon>Eucarida</taxon>
        <taxon>Euphausiacea</taxon>
        <taxon>Euphausiidae</taxon>
        <taxon>Meganyctiphanes</taxon>
    </lineage>
</organism>
<evidence type="ECO:0000256" key="1">
    <source>
        <dbReference type="SAM" id="MobiDB-lite"/>
    </source>
</evidence>
<reference evidence="2 3" key="1">
    <citation type="submission" date="2024-05" db="EMBL/GenBank/DDBJ databases">
        <authorList>
            <person name="Wallberg A."/>
        </authorList>
    </citation>
    <scope>NUCLEOTIDE SEQUENCE [LARGE SCALE GENOMIC DNA]</scope>
</reference>
<feature type="compositionally biased region" description="Basic residues" evidence="1">
    <location>
        <begin position="49"/>
        <end position="59"/>
    </location>
</feature>
<keyword evidence="3" id="KW-1185">Reference proteome</keyword>
<accession>A0AAV2S5C4</accession>
<feature type="region of interest" description="Disordered" evidence="1">
    <location>
        <begin position="49"/>
        <end position="69"/>
    </location>
</feature>
<proteinExistence type="predicted"/>
<feature type="compositionally biased region" description="Basic and acidic residues" evidence="1">
    <location>
        <begin position="96"/>
        <end position="128"/>
    </location>
</feature>
<dbReference type="EMBL" id="CAXKWB010040756">
    <property type="protein sequence ID" value="CAL4155542.1"/>
    <property type="molecule type" value="Genomic_DNA"/>
</dbReference>
<evidence type="ECO:0000313" key="3">
    <source>
        <dbReference type="Proteomes" id="UP001497623"/>
    </source>
</evidence>
<feature type="compositionally biased region" description="Basic and acidic residues" evidence="1">
    <location>
        <begin position="60"/>
        <end position="69"/>
    </location>
</feature>
<name>A0AAV2S5C4_MEGNR</name>